<dbReference type="SUPFAM" id="SSF111369">
    <property type="entry name" value="HlyD-like secretion proteins"/>
    <property type="match status" value="1"/>
</dbReference>
<evidence type="ECO:0000256" key="2">
    <source>
        <dbReference type="SAM" id="SignalP"/>
    </source>
</evidence>
<feature type="chain" id="PRO_5008289440" evidence="2">
    <location>
        <begin position="29"/>
        <end position="364"/>
    </location>
</feature>
<dbReference type="Gene3D" id="2.40.420.20">
    <property type="match status" value="1"/>
</dbReference>
<evidence type="ECO:0000313" key="3">
    <source>
        <dbReference type="EMBL" id="OAZ75284.1"/>
    </source>
</evidence>
<evidence type="ECO:0000256" key="1">
    <source>
        <dbReference type="ARBA" id="ARBA00009477"/>
    </source>
</evidence>
<comment type="caution">
    <text evidence="3">The sequence shown here is derived from an EMBL/GenBank/DDBJ whole genome shotgun (WGS) entry which is preliminary data.</text>
</comment>
<dbReference type="Gene3D" id="1.10.287.470">
    <property type="entry name" value="Helix hairpin bin"/>
    <property type="match status" value="1"/>
</dbReference>
<dbReference type="Gene3D" id="2.40.30.170">
    <property type="match status" value="1"/>
</dbReference>
<dbReference type="Proteomes" id="UP000093796">
    <property type="component" value="Unassembled WGS sequence"/>
</dbReference>
<dbReference type="PANTHER" id="PTHR30469">
    <property type="entry name" value="MULTIDRUG RESISTANCE PROTEIN MDTA"/>
    <property type="match status" value="1"/>
</dbReference>
<dbReference type="EMBL" id="LYUD01000038">
    <property type="protein sequence ID" value="OAZ75284.1"/>
    <property type="molecule type" value="Genomic_DNA"/>
</dbReference>
<dbReference type="GO" id="GO:1990281">
    <property type="term" value="C:efflux pump complex"/>
    <property type="evidence" value="ECO:0007669"/>
    <property type="project" value="TreeGrafter"/>
</dbReference>
<sequence length="364" mass="40072">MYYQIKKTNALYKFLLVVSFLFINGCKAKHPEAVVLQQKPIEAVQVVQADDNSPQYVGFYTAQRIISVSSLREGKIKTIPVNEGEIIHKNDILAILNNTDSKLLLAQAQNEFEAARANTLQLSDLVKRSNGLDAIGALSTSAIKDRQSALSVARAKEKVAKEAEKLAESQEQQSMIRAPEDGTIIKISTQAGALAGVGSEIAVMAAGNPEIDVELYDSKSVNIGEKAEIKFMEDTNTSVAHGKVVRISPYFDPDTKVRHARVSLETPLPIPFNSSVFVKLLPDQAKNLVRIPLTALFYKQNMPCVWVIDEDRQHIKEQHITIVNLSGQDAIVAGLLPEQLVVSTGPDVLRHEDIVKIVQMDDHS</sequence>
<dbReference type="Gene3D" id="2.40.50.100">
    <property type="match status" value="1"/>
</dbReference>
<gene>
    <name evidence="3" type="ORF">SRCM100623_00407</name>
</gene>
<dbReference type="PANTHER" id="PTHR30469:SF15">
    <property type="entry name" value="HLYD FAMILY OF SECRETION PROTEINS"/>
    <property type="match status" value="1"/>
</dbReference>
<dbReference type="OrthoDB" id="1522646at2"/>
<dbReference type="InterPro" id="IPR006143">
    <property type="entry name" value="RND_pump_MFP"/>
</dbReference>
<evidence type="ECO:0000313" key="4">
    <source>
        <dbReference type="Proteomes" id="UP000093796"/>
    </source>
</evidence>
<keyword evidence="2" id="KW-0732">Signal</keyword>
<comment type="similarity">
    <text evidence="1">Belongs to the membrane fusion protein (MFP) (TC 8.A.1) family.</text>
</comment>
<dbReference type="PATRIC" id="fig|438.15.peg.460"/>
<feature type="signal peptide" evidence="2">
    <location>
        <begin position="1"/>
        <end position="28"/>
    </location>
</feature>
<dbReference type="GO" id="GO:0015562">
    <property type="term" value="F:efflux transmembrane transporter activity"/>
    <property type="evidence" value="ECO:0007669"/>
    <property type="project" value="TreeGrafter"/>
</dbReference>
<dbReference type="AlphaFoldDB" id="A0A1A0DJL7"/>
<name>A0A1A0DJL7_ACEPA</name>
<proteinExistence type="inferred from homology"/>
<dbReference type="RefSeq" id="WP_064775877.1">
    <property type="nucleotide sequence ID" value="NZ_LYUD01000038.1"/>
</dbReference>
<reference evidence="3 4" key="1">
    <citation type="submission" date="2016-05" db="EMBL/GenBank/DDBJ databases">
        <title>Genome sequencing of Acetobacter pasteurianus strain SRCM100623.</title>
        <authorList>
            <person name="Song Y.R."/>
        </authorList>
    </citation>
    <scope>NUCLEOTIDE SEQUENCE [LARGE SCALE GENOMIC DNA]</scope>
    <source>
        <strain evidence="3 4">SRCM100623</strain>
    </source>
</reference>
<protein>
    <submittedName>
        <fullName evidence="3">Uncharacterized protein</fullName>
    </submittedName>
</protein>
<dbReference type="NCBIfam" id="TIGR01730">
    <property type="entry name" value="RND_mfp"/>
    <property type="match status" value="1"/>
</dbReference>
<accession>A0A1A0DJL7</accession>
<organism evidence="3 4">
    <name type="scientific">Acetobacter pasteurianus</name>
    <name type="common">Acetobacter turbidans</name>
    <dbReference type="NCBI Taxonomy" id="438"/>
    <lineage>
        <taxon>Bacteria</taxon>
        <taxon>Pseudomonadati</taxon>
        <taxon>Pseudomonadota</taxon>
        <taxon>Alphaproteobacteria</taxon>
        <taxon>Acetobacterales</taxon>
        <taxon>Acetobacteraceae</taxon>
        <taxon>Acetobacter</taxon>
    </lineage>
</organism>